<keyword evidence="3" id="KW-0233">DNA recombination</keyword>
<dbReference type="InterPro" id="IPR013762">
    <property type="entry name" value="Integrase-like_cat_sf"/>
</dbReference>
<comment type="caution">
    <text evidence="5">The sequence shown here is derived from an EMBL/GenBank/DDBJ whole genome shotgun (WGS) entry which is preliminary data.</text>
</comment>
<dbReference type="InterPro" id="IPR002104">
    <property type="entry name" value="Integrase_catalytic"/>
</dbReference>
<proteinExistence type="inferred from homology"/>
<dbReference type="InterPro" id="IPR050090">
    <property type="entry name" value="Tyrosine_recombinase_XerCD"/>
</dbReference>
<evidence type="ECO:0000259" key="4">
    <source>
        <dbReference type="PROSITE" id="PS51898"/>
    </source>
</evidence>
<accession>A0AAP5MCL6</accession>
<dbReference type="InterPro" id="IPR022000">
    <property type="entry name" value="Min27-like_integrase_DNA_bind"/>
</dbReference>
<sequence>MYSKTPTGKNTKGTPSLESFQGRLRIRFRINGQQKAFSLGLADNAENRLKGESIAREMHLDMLSGNWDSTLGKYKPHTHLAIVEAIKPKASLDLAQLWEKYSEFKKPQVSPSTYAKDFTKHRNHINRLPSKSLEEAELIRDYLLANLSPDAARRVLTQLKACCDWALAEKLIPTNPFHTMKIKTPQGLSEDSDIYPFTKEERDLIIKTFAANKHYSYYTNFVRFLFFTGCRPSEAIALQWKHIENGVIKFQQSVVISENGLVLKEGLKTQRKRDFPINTDVQLILNDTRPETINPEDFIFTSPKGKFIDQHNFANRAWKTILEECKIPYRKAYQTRHTFISLCVEAHINSTAISRWTGTSSKMIDNHYGATNFTNLRPPSLI</sequence>
<evidence type="ECO:0000256" key="2">
    <source>
        <dbReference type="ARBA" id="ARBA00023125"/>
    </source>
</evidence>
<evidence type="ECO:0000313" key="6">
    <source>
        <dbReference type="Proteomes" id="UP000667802"/>
    </source>
</evidence>
<dbReference type="EMBL" id="JAALHA020000018">
    <property type="protein sequence ID" value="MDR9898488.1"/>
    <property type="molecule type" value="Genomic_DNA"/>
</dbReference>
<dbReference type="CDD" id="cd01189">
    <property type="entry name" value="INT_ICEBs1_C_like"/>
    <property type="match status" value="1"/>
</dbReference>
<dbReference type="PROSITE" id="PS51898">
    <property type="entry name" value="TYR_RECOMBINASE"/>
    <property type="match status" value="1"/>
</dbReference>
<evidence type="ECO:0000313" key="5">
    <source>
        <dbReference type="EMBL" id="MDR9898488.1"/>
    </source>
</evidence>
<protein>
    <submittedName>
        <fullName evidence="5">Site-specific integrase</fullName>
    </submittedName>
</protein>
<evidence type="ECO:0000256" key="3">
    <source>
        <dbReference type="ARBA" id="ARBA00023172"/>
    </source>
</evidence>
<dbReference type="InterPro" id="IPR011010">
    <property type="entry name" value="DNA_brk_join_enz"/>
</dbReference>
<reference evidence="6" key="1">
    <citation type="journal article" date="2021" name="Science">
        <title>Hunting the eagle killer: A cyanobacterial neurotoxin causes vacuolar myelinopathy.</title>
        <authorList>
            <person name="Breinlinger S."/>
            <person name="Phillips T.J."/>
            <person name="Haram B.N."/>
            <person name="Mares J."/>
            <person name="Martinez Yerena J.A."/>
            <person name="Hrouzek P."/>
            <person name="Sobotka R."/>
            <person name="Henderson W.M."/>
            <person name="Schmieder P."/>
            <person name="Williams S.M."/>
            <person name="Lauderdale J.D."/>
            <person name="Wilde H.D."/>
            <person name="Gerrin W."/>
            <person name="Kust A."/>
            <person name="Washington J.W."/>
            <person name="Wagner C."/>
            <person name="Geier B."/>
            <person name="Liebeke M."/>
            <person name="Enke H."/>
            <person name="Niedermeyer T.H.J."/>
            <person name="Wilde S.B."/>
        </authorList>
    </citation>
    <scope>NUCLEOTIDE SEQUENCE [LARGE SCALE GENOMIC DNA]</scope>
    <source>
        <strain evidence="6">Thurmond2011</strain>
    </source>
</reference>
<keyword evidence="6" id="KW-1185">Reference proteome</keyword>
<dbReference type="Proteomes" id="UP000667802">
    <property type="component" value="Unassembled WGS sequence"/>
</dbReference>
<dbReference type="GO" id="GO:0003677">
    <property type="term" value="F:DNA binding"/>
    <property type="evidence" value="ECO:0007669"/>
    <property type="project" value="UniProtKB-KW"/>
</dbReference>
<dbReference type="Pfam" id="PF00589">
    <property type="entry name" value="Phage_integrase"/>
    <property type="match status" value="1"/>
</dbReference>
<dbReference type="GO" id="GO:0006310">
    <property type="term" value="P:DNA recombination"/>
    <property type="evidence" value="ECO:0007669"/>
    <property type="project" value="UniProtKB-KW"/>
</dbReference>
<dbReference type="PANTHER" id="PTHR30349">
    <property type="entry name" value="PHAGE INTEGRASE-RELATED"/>
    <property type="match status" value="1"/>
</dbReference>
<name>A0AAP5MCL6_9CYAN</name>
<keyword evidence="2" id="KW-0238">DNA-binding</keyword>
<dbReference type="GO" id="GO:0015074">
    <property type="term" value="P:DNA integration"/>
    <property type="evidence" value="ECO:0007669"/>
    <property type="project" value="InterPro"/>
</dbReference>
<dbReference type="Gene3D" id="1.10.443.10">
    <property type="entry name" value="Intergrase catalytic core"/>
    <property type="match status" value="1"/>
</dbReference>
<dbReference type="PANTHER" id="PTHR30349:SF64">
    <property type="entry name" value="PROPHAGE INTEGRASE INTD-RELATED"/>
    <property type="match status" value="1"/>
</dbReference>
<dbReference type="Pfam" id="PF12167">
    <property type="entry name" value="Arm-DNA-bind_2"/>
    <property type="match status" value="1"/>
</dbReference>
<dbReference type="Gene3D" id="1.10.150.130">
    <property type="match status" value="1"/>
</dbReference>
<dbReference type="SUPFAM" id="SSF56349">
    <property type="entry name" value="DNA breaking-rejoining enzymes"/>
    <property type="match status" value="1"/>
</dbReference>
<dbReference type="RefSeq" id="WP_208352047.1">
    <property type="nucleotide sequence ID" value="NZ_JAALHA020000018.1"/>
</dbReference>
<gene>
    <name evidence="5" type="ORF">G7B40_028600</name>
</gene>
<comment type="similarity">
    <text evidence="1">Belongs to the 'phage' integrase family.</text>
</comment>
<dbReference type="AlphaFoldDB" id="A0AAP5MCL6"/>
<feature type="domain" description="Tyr recombinase" evidence="4">
    <location>
        <begin position="192"/>
        <end position="381"/>
    </location>
</feature>
<dbReference type="InterPro" id="IPR010998">
    <property type="entry name" value="Integrase_recombinase_N"/>
</dbReference>
<evidence type="ECO:0000256" key="1">
    <source>
        <dbReference type="ARBA" id="ARBA00008857"/>
    </source>
</evidence>
<organism evidence="5 6">
    <name type="scientific">Aetokthonos hydrillicola Thurmond2011</name>
    <dbReference type="NCBI Taxonomy" id="2712845"/>
    <lineage>
        <taxon>Bacteria</taxon>
        <taxon>Bacillati</taxon>
        <taxon>Cyanobacteriota</taxon>
        <taxon>Cyanophyceae</taxon>
        <taxon>Nostocales</taxon>
        <taxon>Hapalosiphonaceae</taxon>
        <taxon>Aetokthonos</taxon>
    </lineage>
</organism>